<evidence type="ECO:0008006" key="4">
    <source>
        <dbReference type="Google" id="ProtNLM"/>
    </source>
</evidence>
<feature type="region of interest" description="Disordered" evidence="1">
    <location>
        <begin position="33"/>
        <end position="90"/>
    </location>
</feature>
<reference evidence="2 3" key="1">
    <citation type="journal article" date="2020" name="Nature">
        <title>Six reference-quality genomes reveal evolution of bat adaptations.</title>
        <authorList>
            <person name="Jebb D."/>
            <person name="Huang Z."/>
            <person name="Pippel M."/>
            <person name="Hughes G.M."/>
            <person name="Lavrichenko K."/>
            <person name="Devanna P."/>
            <person name="Winkler S."/>
            <person name="Jermiin L.S."/>
            <person name="Skirmuntt E.C."/>
            <person name="Katzourakis A."/>
            <person name="Burkitt-Gray L."/>
            <person name="Ray D.A."/>
            <person name="Sullivan K.A.M."/>
            <person name="Roscito J.G."/>
            <person name="Kirilenko B.M."/>
            <person name="Davalos L.M."/>
            <person name="Corthals A.P."/>
            <person name="Power M.L."/>
            <person name="Jones G."/>
            <person name="Ransome R.D."/>
            <person name="Dechmann D.K.N."/>
            <person name="Locatelli A.G."/>
            <person name="Puechmaille S.J."/>
            <person name="Fedrigo O."/>
            <person name="Jarvis E.D."/>
            <person name="Hiller M."/>
            <person name="Vernes S.C."/>
            <person name="Myers E.W."/>
            <person name="Teeling E.C."/>
        </authorList>
    </citation>
    <scope>NUCLEOTIDE SEQUENCE [LARGE SCALE GENOMIC DNA]</scope>
    <source>
        <strain evidence="2">MPipKuh1</strain>
        <tissue evidence="2">Flight muscle</tissue>
    </source>
</reference>
<dbReference type="PANTHER" id="PTHR33517:SF5">
    <property type="entry name" value="FAMILY WITH SEQUENCE SIMILARITY 170 MEMBER A"/>
    <property type="match status" value="1"/>
</dbReference>
<evidence type="ECO:0000313" key="2">
    <source>
        <dbReference type="EMBL" id="KAF6294146.1"/>
    </source>
</evidence>
<feature type="compositionally biased region" description="Low complexity" evidence="1">
    <location>
        <begin position="79"/>
        <end position="90"/>
    </location>
</feature>
<dbReference type="Pfam" id="PF17734">
    <property type="entry name" value="Spt46"/>
    <property type="match status" value="1"/>
</dbReference>
<feature type="region of interest" description="Disordered" evidence="1">
    <location>
        <begin position="376"/>
        <end position="396"/>
    </location>
</feature>
<feature type="compositionally biased region" description="Basic and acidic residues" evidence="1">
    <location>
        <begin position="52"/>
        <end position="68"/>
    </location>
</feature>
<dbReference type="GO" id="GO:0005634">
    <property type="term" value="C:nucleus"/>
    <property type="evidence" value="ECO:0007669"/>
    <property type="project" value="TreeGrafter"/>
</dbReference>
<keyword evidence="3" id="KW-1185">Reference proteome</keyword>
<feature type="compositionally biased region" description="Low complexity" evidence="1">
    <location>
        <begin position="276"/>
        <end position="287"/>
    </location>
</feature>
<dbReference type="GO" id="GO:0009566">
    <property type="term" value="P:fertilization"/>
    <property type="evidence" value="ECO:0007669"/>
    <property type="project" value="TreeGrafter"/>
</dbReference>
<feature type="compositionally biased region" description="Basic and acidic residues" evidence="1">
    <location>
        <begin position="148"/>
        <end position="164"/>
    </location>
</feature>
<dbReference type="InterPro" id="IPR040879">
    <property type="entry name" value="Spt46-like"/>
</dbReference>
<gene>
    <name evidence="2" type="ORF">mPipKuh1_009744</name>
</gene>
<feature type="region of interest" description="Disordered" evidence="1">
    <location>
        <begin position="105"/>
        <end position="187"/>
    </location>
</feature>
<dbReference type="EMBL" id="JACAGB010000035">
    <property type="protein sequence ID" value="KAF6294146.1"/>
    <property type="molecule type" value="Genomic_DNA"/>
</dbReference>
<accession>A0A7J7T0C4</accession>
<organism evidence="2 3">
    <name type="scientific">Pipistrellus kuhlii</name>
    <name type="common">Kuhl's pipistrelle</name>
    <dbReference type="NCBI Taxonomy" id="59472"/>
    <lineage>
        <taxon>Eukaryota</taxon>
        <taxon>Metazoa</taxon>
        <taxon>Chordata</taxon>
        <taxon>Craniata</taxon>
        <taxon>Vertebrata</taxon>
        <taxon>Euteleostomi</taxon>
        <taxon>Mammalia</taxon>
        <taxon>Eutheria</taxon>
        <taxon>Laurasiatheria</taxon>
        <taxon>Chiroptera</taxon>
        <taxon>Yangochiroptera</taxon>
        <taxon>Vespertilionidae</taxon>
        <taxon>Pipistrellus</taxon>
    </lineage>
</organism>
<feature type="region of interest" description="Disordered" evidence="1">
    <location>
        <begin position="262"/>
        <end position="288"/>
    </location>
</feature>
<proteinExistence type="predicted"/>
<evidence type="ECO:0000256" key="1">
    <source>
        <dbReference type="SAM" id="MobiDB-lite"/>
    </source>
</evidence>
<comment type="caution">
    <text evidence="2">The sequence shown here is derived from an EMBL/GenBank/DDBJ whole genome shotgun (WGS) entry which is preliminary data.</text>
</comment>
<dbReference type="PANTHER" id="PTHR33517">
    <property type="entry name" value="PROTEIN FAM170B-RELATED"/>
    <property type="match status" value="1"/>
</dbReference>
<protein>
    <recommendedName>
        <fullName evidence="4">Family with sequence similarity 170 member A</fullName>
    </recommendedName>
</protein>
<feature type="compositionally biased region" description="Low complexity" evidence="1">
    <location>
        <begin position="115"/>
        <end position="125"/>
    </location>
</feature>
<dbReference type="Proteomes" id="UP000558488">
    <property type="component" value="Unassembled WGS sequence"/>
</dbReference>
<sequence>MRRGVMCKHRISQYNVPQSESSVEASACSYPTGEEYSFSEHPLGVSTTSKRPRLDEDAKLDSREEALQHRHKAGAITQSESESTASSSDSVIFLSSKDKRIGAENRIRPYKVPQSESSVEASASSYPTGEEYSFSEHPFGVATTSKRPRLDEDAKLDSREEALPHRHKAGAITQSESESTASSSDSVIFLSSKDKRIGAEHRISQYNVPQSESSVEASACSYPTGEEYSFSEHPLGVSTTSKRPRLDEDVKEYTAKLDSREEALQHRHKAGAITQSESESTASSSDSVIFLSSKDKRIGAEHRISQDNLPQSESSVEASACSYPTGEESSFSDHLIGDSTTMKRPLLDEDGKEYTEIKEMPVSRILEQTEDTSDYSHTEIPSHAFNNNEPVMSPEPGTEQRLKKIYYMRVQLKRGVAVLYHTKEGWVPPSKKVKMEEMFYIGKVHKNVPDSHMSEDEHLISPEPMLDSRAQEKREEADSPAQPPAQSWYPSANMPEWLVAQDTGFRCMACCRVFSSLEVLQEHVECGVREGFSCHVYHKAMTILKYEERQRKEKEKRIRQRFDARRKII</sequence>
<dbReference type="AlphaFoldDB" id="A0A7J7T0C4"/>
<evidence type="ECO:0000313" key="3">
    <source>
        <dbReference type="Proteomes" id="UP000558488"/>
    </source>
</evidence>
<name>A0A7J7T0C4_PIPKU</name>
<feature type="compositionally biased region" description="Low complexity" evidence="1">
    <location>
        <begin position="175"/>
        <end position="186"/>
    </location>
</feature>